<feature type="signal peptide" evidence="2">
    <location>
        <begin position="1"/>
        <end position="26"/>
    </location>
</feature>
<accession>W8RW82</accession>
<keyword evidence="1" id="KW-0472">Membrane</keyword>
<feature type="transmembrane region" description="Helical" evidence="1">
    <location>
        <begin position="190"/>
        <end position="209"/>
    </location>
</feature>
<name>W8RW82_9RHOB</name>
<dbReference type="STRING" id="1294273.roselon_03315"/>
<keyword evidence="1" id="KW-1133">Transmembrane helix</keyword>
<feature type="transmembrane region" description="Helical" evidence="1">
    <location>
        <begin position="216"/>
        <end position="240"/>
    </location>
</feature>
<proteinExistence type="predicted"/>
<evidence type="ECO:0000313" key="3">
    <source>
        <dbReference type="EMBL" id="AHM05573.1"/>
    </source>
</evidence>
<dbReference type="InterPro" id="IPR036249">
    <property type="entry name" value="Thioredoxin-like_sf"/>
</dbReference>
<dbReference type="SUPFAM" id="SSF52833">
    <property type="entry name" value="Thioredoxin-like"/>
    <property type="match status" value="1"/>
</dbReference>
<dbReference type="AlphaFoldDB" id="W8RW82"/>
<feature type="transmembrane region" description="Helical" evidence="1">
    <location>
        <begin position="246"/>
        <end position="266"/>
    </location>
</feature>
<reference evidence="3 4" key="1">
    <citation type="submission" date="2013-03" db="EMBL/GenBank/DDBJ databases">
        <authorList>
            <person name="Fiebig A."/>
            <person name="Goeker M."/>
            <person name="Klenk H.-P.P."/>
        </authorList>
    </citation>
    <scope>NUCLEOTIDE SEQUENCE [LARGE SCALE GENOMIC DNA]</scope>
    <source>
        <strain evidence="4">DSM 19469</strain>
    </source>
</reference>
<dbReference type="Proteomes" id="UP000019593">
    <property type="component" value="Chromosome"/>
</dbReference>
<feature type="transmembrane region" description="Helical" evidence="1">
    <location>
        <begin position="382"/>
        <end position="400"/>
    </location>
</feature>
<dbReference type="eggNOG" id="COG0695">
    <property type="taxonomic scope" value="Bacteria"/>
</dbReference>
<gene>
    <name evidence="3" type="ORF">roselon_03315</name>
</gene>
<evidence type="ECO:0000256" key="1">
    <source>
        <dbReference type="SAM" id="Phobius"/>
    </source>
</evidence>
<organism evidence="3 4">
    <name type="scientific">Roseicyclus elongatus DSM 19469</name>
    <dbReference type="NCBI Taxonomy" id="1294273"/>
    <lineage>
        <taxon>Bacteria</taxon>
        <taxon>Pseudomonadati</taxon>
        <taxon>Pseudomonadota</taxon>
        <taxon>Alphaproteobacteria</taxon>
        <taxon>Rhodobacterales</taxon>
        <taxon>Roseobacteraceae</taxon>
        <taxon>Roseicyclus</taxon>
    </lineage>
</organism>
<keyword evidence="4" id="KW-1185">Reference proteome</keyword>
<dbReference type="PATRIC" id="fig|1294273.3.peg.3273"/>
<evidence type="ECO:0000256" key="2">
    <source>
        <dbReference type="SAM" id="SignalP"/>
    </source>
</evidence>
<dbReference type="EMBL" id="CP004372">
    <property type="protein sequence ID" value="AHM05573.1"/>
    <property type="molecule type" value="Genomic_DNA"/>
</dbReference>
<feature type="transmembrane region" description="Helical" evidence="1">
    <location>
        <begin position="350"/>
        <end position="370"/>
    </location>
</feature>
<evidence type="ECO:0000313" key="4">
    <source>
        <dbReference type="Proteomes" id="UP000019593"/>
    </source>
</evidence>
<evidence type="ECO:0008006" key="5">
    <source>
        <dbReference type="Google" id="ProtNLM"/>
    </source>
</evidence>
<dbReference type="KEGG" id="red:roselon_03315"/>
<keyword evidence="2" id="KW-0732">Signal</keyword>
<dbReference type="HOGENOM" id="CLU_046133_0_0_5"/>
<dbReference type="InterPro" id="IPR011767">
    <property type="entry name" value="GLR_AS"/>
</dbReference>
<keyword evidence="1" id="KW-0812">Transmembrane</keyword>
<feature type="transmembrane region" description="Helical" evidence="1">
    <location>
        <begin position="301"/>
        <end position="330"/>
    </location>
</feature>
<sequence>MARGAAALTVWVVMVFALLAPSPGGAQTPEVRAYVFWQQGCPYCELAREALRALSAEMDGVQVGEIELGASLEANLLFREVAGRLEIASPAVPLFVVGPRYQIGFARDGSTRETYRQMIAACRDALCPDVVAGARHAAAGTPQTHPPAPAPSAPQAPALERRVSLPLLGEVDLGDLSLPALTVALAAVDGFNPCAMWVLALLIGFLLGVREPWRMWTLGAIFLLTTAAMYFAVMAAWLNIVMWLGALSWLRLVIGALALVAGGYYLREYWTNPEGVCRVTPSARRQTIRAAFQRLVEEPNIVIAGLGIAVLAVGVNLIELACSAGIPAIYTQTLAMHDPAPAASLGYLALYIAVFLLDDTAIFVVAMVTLRAVSGSGTLSRLSHLVGGIVLLGLGALMILRPDLLS</sequence>
<feature type="chain" id="PRO_5004912584" description="Glutaredoxin domain-containing protein" evidence="2">
    <location>
        <begin position="27"/>
        <end position="406"/>
    </location>
</feature>
<protein>
    <recommendedName>
        <fullName evidence="5">Glutaredoxin domain-containing protein</fullName>
    </recommendedName>
</protein>
<dbReference type="PROSITE" id="PS00195">
    <property type="entry name" value="GLUTAREDOXIN_1"/>
    <property type="match status" value="1"/>
</dbReference>